<reference evidence="1 2" key="1">
    <citation type="journal article" date="2022" name="DNA Res.">
        <title>Chromosomal-level genome assembly of the orchid tree Bauhinia variegata (Leguminosae; Cercidoideae) supports the allotetraploid origin hypothesis of Bauhinia.</title>
        <authorList>
            <person name="Zhong Y."/>
            <person name="Chen Y."/>
            <person name="Zheng D."/>
            <person name="Pang J."/>
            <person name="Liu Y."/>
            <person name="Luo S."/>
            <person name="Meng S."/>
            <person name="Qian L."/>
            <person name="Wei D."/>
            <person name="Dai S."/>
            <person name="Zhou R."/>
        </authorList>
    </citation>
    <scope>NUCLEOTIDE SEQUENCE [LARGE SCALE GENOMIC DNA]</scope>
    <source>
        <strain evidence="1">BV-YZ2020</strain>
    </source>
</reference>
<protein>
    <submittedName>
        <fullName evidence="1">Uncharacterized protein</fullName>
    </submittedName>
</protein>
<evidence type="ECO:0000313" key="2">
    <source>
        <dbReference type="Proteomes" id="UP000828941"/>
    </source>
</evidence>
<organism evidence="1 2">
    <name type="scientific">Bauhinia variegata</name>
    <name type="common">Purple orchid tree</name>
    <name type="synonym">Phanera variegata</name>
    <dbReference type="NCBI Taxonomy" id="167791"/>
    <lineage>
        <taxon>Eukaryota</taxon>
        <taxon>Viridiplantae</taxon>
        <taxon>Streptophyta</taxon>
        <taxon>Embryophyta</taxon>
        <taxon>Tracheophyta</taxon>
        <taxon>Spermatophyta</taxon>
        <taxon>Magnoliopsida</taxon>
        <taxon>eudicotyledons</taxon>
        <taxon>Gunneridae</taxon>
        <taxon>Pentapetalae</taxon>
        <taxon>rosids</taxon>
        <taxon>fabids</taxon>
        <taxon>Fabales</taxon>
        <taxon>Fabaceae</taxon>
        <taxon>Cercidoideae</taxon>
        <taxon>Cercideae</taxon>
        <taxon>Bauhiniinae</taxon>
        <taxon>Bauhinia</taxon>
    </lineage>
</organism>
<accession>A0ACB9NCC0</accession>
<keyword evidence="2" id="KW-1185">Reference proteome</keyword>
<gene>
    <name evidence="1" type="ORF">L6164_018257</name>
</gene>
<dbReference type="Proteomes" id="UP000828941">
    <property type="component" value="Chromosome 7"/>
</dbReference>
<proteinExistence type="predicted"/>
<sequence length="293" mass="33486">MRRMVSLDSEDLITDLPDHVLSHLFSFLHRDDAIRTGLLSKTWKHHFWTFLTDLKIDDKSFHSKRARKDNFVKFVNGILQHLKDVSFDVSSIKSDQSQIGIKACVLLKEFSGVQSLKLGHKMVQVLAHANDYVSTLPLFTNLVSLELALHDSLPSQEILLNSLRKTPILQALIFLSGLANFEKDILSSEEVPHCVVFSLKVVELKILDRYRAALRLGRYLLENCRVLELMSSRLCMVDAKDKIERLRQELLSTPRASSFAEIKVDEMSNEEAKIEERRLYTQGMLTSLSFGEG</sequence>
<dbReference type="EMBL" id="CM039432">
    <property type="protein sequence ID" value="KAI4333444.1"/>
    <property type="molecule type" value="Genomic_DNA"/>
</dbReference>
<evidence type="ECO:0000313" key="1">
    <source>
        <dbReference type="EMBL" id="KAI4333444.1"/>
    </source>
</evidence>
<comment type="caution">
    <text evidence="1">The sequence shown here is derived from an EMBL/GenBank/DDBJ whole genome shotgun (WGS) entry which is preliminary data.</text>
</comment>
<name>A0ACB9NCC0_BAUVA</name>